<dbReference type="HOGENOM" id="CLU_000422_13_3_9"/>
<sequence>MANLIDKAITHKLSRRSFLGLSAGAVATIALPGCGLQKVDADTAAQLSQGEGKWISAACWHNCGGRCLNKAYVVDGVVLKQKTDDTHPDSPDFPQQRACWRGHSQRQQCQGADRLKYPMKRKNWEPGGGKKELRGKDEWVRISWDEALDLVATELKRIKENYGNESIMGQVNQGMERTLALYGGYVSTWGSTSWGTWVDVGPAVMGPYGDSYSNTGNDRLTLRKSKLIIMWGANPAWSSGGNPTYNFLQAKKAGAKFIFVDPLYSDTARILADEWIPIRPSTDAAMLLGMAYVMIKEDSAANPLIDWDFLNKCTVGFDADHMPEGADPKENFKDYVLGTSDGQPKTPEWASEICGVAPEKIRELAIEYATTKPTAVICGGASSRTHRAEQTAQAFITLACMTGNIGIPGAGTGLSCHNRAGNAGPSLVKAGGSGVAAIKNPVSIKINQNEIWSSVLTGKYTAKKDDIQDVDIRCIYYDAVSLLNQKMGATKGIEAHRTKLEFVVTQAFSFNTQAKFSDIVLPITTQWEKYGGFLTGNREILIWYSQVIQPMFESKDDIWVAAEIGKRLGLDPEKIAPLDLKQQVFNQLAGATVAKEDGSGFEKLVMITDADIAEMGVKGKAQTGRIAVKEFREKGIYQVPRTPGDKLGFTELENYRNDPEKYARETPSKKVEIHCQTLADKITNYGWTVKSPIAQYDKPEEGYEDTFKDWKGKVKGEFPFQMYTIHYRRRSHSIFDNLPWLREAFPQEFMMNAKDGAELGLKDGDIVKITSRHGVVVRPVYLTERMMPGVTTLGEGAWIEMDEETGICTSGTVNILEGGIPTGQGHMGANSCNVKVEKWDKPLLPDYKWPQRIIF</sequence>
<accession>H5Y2Y5</accession>
<dbReference type="Gene3D" id="2.20.25.90">
    <property type="entry name" value="ADC-like domains"/>
    <property type="match status" value="1"/>
</dbReference>
<evidence type="ECO:0000313" key="9">
    <source>
        <dbReference type="Proteomes" id="UP000005104"/>
    </source>
</evidence>
<dbReference type="STRING" id="768710.DesyoDRAFT_1384"/>
<dbReference type="GO" id="GO:0009061">
    <property type="term" value="P:anaerobic respiration"/>
    <property type="evidence" value="ECO:0007669"/>
    <property type="project" value="TreeGrafter"/>
</dbReference>
<dbReference type="InterPro" id="IPR050612">
    <property type="entry name" value="Prok_Mopterin_Oxidored"/>
</dbReference>
<dbReference type="GO" id="GO:0043546">
    <property type="term" value="F:molybdopterin cofactor binding"/>
    <property type="evidence" value="ECO:0007669"/>
    <property type="project" value="InterPro"/>
</dbReference>
<evidence type="ECO:0000313" key="8">
    <source>
        <dbReference type="EMBL" id="EHQ88542.1"/>
    </source>
</evidence>
<gene>
    <name evidence="8" type="ORF">DesyoDRAFT_1384</name>
</gene>
<dbReference type="Proteomes" id="UP000005104">
    <property type="component" value="Chromosome"/>
</dbReference>
<dbReference type="GO" id="GO:0009055">
    <property type="term" value="F:electron transfer activity"/>
    <property type="evidence" value="ECO:0007669"/>
    <property type="project" value="TreeGrafter"/>
</dbReference>
<dbReference type="SUPFAM" id="SSF50692">
    <property type="entry name" value="ADC-like"/>
    <property type="match status" value="1"/>
</dbReference>
<organism evidence="8 9">
    <name type="scientific">Desulfosporosinus youngiae DSM 17734</name>
    <dbReference type="NCBI Taxonomy" id="768710"/>
    <lineage>
        <taxon>Bacteria</taxon>
        <taxon>Bacillati</taxon>
        <taxon>Bacillota</taxon>
        <taxon>Clostridia</taxon>
        <taxon>Eubacteriales</taxon>
        <taxon>Desulfitobacteriaceae</taxon>
        <taxon>Desulfosporosinus</taxon>
    </lineage>
</organism>
<dbReference type="PROSITE" id="PS51318">
    <property type="entry name" value="TAT"/>
    <property type="match status" value="1"/>
</dbReference>
<reference evidence="8 9" key="1">
    <citation type="submission" date="2011-11" db="EMBL/GenBank/DDBJ databases">
        <title>The Noncontiguous Finished genome of Desulfosporosinus youngiae DSM 17734.</title>
        <authorList>
            <consortium name="US DOE Joint Genome Institute (JGI-PGF)"/>
            <person name="Lucas S."/>
            <person name="Han J."/>
            <person name="Lapidus A."/>
            <person name="Cheng J.-F."/>
            <person name="Goodwin L."/>
            <person name="Pitluck S."/>
            <person name="Peters L."/>
            <person name="Ovchinnikova G."/>
            <person name="Lu M."/>
            <person name="Land M.L."/>
            <person name="Hauser L."/>
            <person name="Pester M."/>
            <person name="Spring S."/>
            <person name="Ollivier B."/>
            <person name="Rattei T."/>
            <person name="Klenk H.-P."/>
            <person name="Wagner M."/>
            <person name="Loy A."/>
            <person name="Woyke T.J."/>
        </authorList>
    </citation>
    <scope>NUCLEOTIDE SEQUENCE [LARGE SCALE GENOMIC DNA]</scope>
    <source>
        <strain evidence="8 9">DSM 17734</strain>
    </source>
</reference>
<dbReference type="RefSeq" id="WP_007781071.1">
    <property type="nucleotide sequence ID" value="NZ_CM001441.1"/>
</dbReference>
<dbReference type="GO" id="GO:0030288">
    <property type="term" value="C:outer membrane-bounded periplasmic space"/>
    <property type="evidence" value="ECO:0007669"/>
    <property type="project" value="TreeGrafter"/>
</dbReference>
<evidence type="ECO:0000256" key="3">
    <source>
        <dbReference type="ARBA" id="ARBA00022729"/>
    </source>
</evidence>
<dbReference type="Gene3D" id="2.40.40.20">
    <property type="match status" value="1"/>
</dbReference>
<dbReference type="eggNOG" id="COG0243">
    <property type="taxonomic scope" value="Bacteria"/>
</dbReference>
<dbReference type="Gene3D" id="3.40.50.740">
    <property type="match status" value="1"/>
</dbReference>
<comment type="similarity">
    <text evidence="1">Belongs to the prokaryotic molybdopterin-containing oxidoreductase family.</text>
</comment>
<dbReference type="PANTHER" id="PTHR43742:SF3">
    <property type="entry name" value="DIMETHYL SULFOXIDE REDUCTASE DMSA"/>
    <property type="match status" value="1"/>
</dbReference>
<dbReference type="InterPro" id="IPR006963">
    <property type="entry name" value="Mopterin_OxRdtase_4Fe-4S_dom"/>
</dbReference>
<keyword evidence="3" id="KW-0732">Signal</keyword>
<protein>
    <submittedName>
        <fullName evidence="8">Anaerobic dehydrogenase, typically selenocysteine-containing</fullName>
    </submittedName>
</protein>
<keyword evidence="9" id="KW-1185">Reference proteome</keyword>
<dbReference type="Pfam" id="PF00384">
    <property type="entry name" value="Molybdopterin"/>
    <property type="match status" value="1"/>
</dbReference>
<feature type="domain" description="4Fe-4S Mo/W bis-MGD-type" evidence="7">
    <location>
        <begin position="52"/>
        <end position="113"/>
    </location>
</feature>
<dbReference type="AlphaFoldDB" id="H5Y2Y5"/>
<keyword evidence="6" id="KW-0411">Iron-sulfur</keyword>
<dbReference type="InterPro" id="IPR006656">
    <property type="entry name" value="Mopterin_OxRdtase"/>
</dbReference>
<dbReference type="OrthoDB" id="219031at2"/>
<keyword evidence="5" id="KW-0408">Iron</keyword>
<name>H5Y2Y5_9FIRM</name>
<evidence type="ECO:0000256" key="1">
    <source>
        <dbReference type="ARBA" id="ARBA00010312"/>
    </source>
</evidence>
<dbReference type="Gene3D" id="3.40.228.10">
    <property type="entry name" value="Dimethylsulfoxide Reductase, domain 2"/>
    <property type="match status" value="1"/>
</dbReference>
<evidence type="ECO:0000256" key="5">
    <source>
        <dbReference type="ARBA" id="ARBA00023004"/>
    </source>
</evidence>
<dbReference type="GO" id="GO:0051536">
    <property type="term" value="F:iron-sulfur cluster binding"/>
    <property type="evidence" value="ECO:0007669"/>
    <property type="project" value="UniProtKB-KW"/>
</dbReference>
<dbReference type="InterPro" id="IPR009010">
    <property type="entry name" value="Asp_de-COase-like_dom_sf"/>
</dbReference>
<evidence type="ECO:0000256" key="4">
    <source>
        <dbReference type="ARBA" id="ARBA00023002"/>
    </source>
</evidence>
<dbReference type="InterPro" id="IPR006311">
    <property type="entry name" value="TAT_signal"/>
</dbReference>
<evidence type="ECO:0000259" key="7">
    <source>
        <dbReference type="PROSITE" id="PS51669"/>
    </source>
</evidence>
<evidence type="ECO:0000256" key="6">
    <source>
        <dbReference type="ARBA" id="ARBA00023014"/>
    </source>
</evidence>
<dbReference type="Pfam" id="PF01568">
    <property type="entry name" value="Molydop_binding"/>
    <property type="match status" value="1"/>
</dbReference>
<dbReference type="EMBL" id="CM001441">
    <property type="protein sequence ID" value="EHQ88542.1"/>
    <property type="molecule type" value="Genomic_DNA"/>
</dbReference>
<proteinExistence type="inferred from homology"/>
<keyword evidence="4" id="KW-0560">Oxidoreductase</keyword>
<dbReference type="PROSITE" id="PS51669">
    <property type="entry name" value="4FE4S_MOW_BIS_MGD"/>
    <property type="match status" value="1"/>
</dbReference>
<dbReference type="InterPro" id="IPR006657">
    <property type="entry name" value="MoPterin_dinucl-bd_dom"/>
</dbReference>
<dbReference type="GO" id="GO:0016491">
    <property type="term" value="F:oxidoreductase activity"/>
    <property type="evidence" value="ECO:0007669"/>
    <property type="project" value="UniProtKB-KW"/>
</dbReference>
<dbReference type="PANTHER" id="PTHR43742">
    <property type="entry name" value="TRIMETHYLAMINE-N-OXIDE REDUCTASE"/>
    <property type="match status" value="1"/>
</dbReference>
<dbReference type="GO" id="GO:0030151">
    <property type="term" value="F:molybdenum ion binding"/>
    <property type="evidence" value="ECO:0007669"/>
    <property type="project" value="TreeGrafter"/>
</dbReference>
<keyword evidence="2" id="KW-0479">Metal-binding</keyword>
<dbReference type="SUPFAM" id="SSF53706">
    <property type="entry name" value="Formate dehydrogenase/DMSO reductase, domains 1-3"/>
    <property type="match status" value="1"/>
</dbReference>
<evidence type="ECO:0000256" key="2">
    <source>
        <dbReference type="ARBA" id="ARBA00022723"/>
    </source>
</evidence>